<protein>
    <recommendedName>
        <fullName evidence="2">Aminotransferase class I/classII domain-containing protein</fullName>
    </recommendedName>
</protein>
<accession>A0A382ZPZ7</accession>
<dbReference type="Pfam" id="PF01041">
    <property type="entry name" value="DegT_DnrJ_EryC1"/>
    <property type="match status" value="1"/>
</dbReference>
<dbReference type="PANTHER" id="PTHR30244">
    <property type="entry name" value="TRANSAMINASE"/>
    <property type="match status" value="1"/>
</dbReference>
<reference evidence="1" key="1">
    <citation type="submission" date="2018-05" db="EMBL/GenBank/DDBJ databases">
        <authorList>
            <person name="Lanie J.A."/>
            <person name="Ng W.-L."/>
            <person name="Kazmierczak K.M."/>
            <person name="Andrzejewski T.M."/>
            <person name="Davidsen T.M."/>
            <person name="Wayne K.J."/>
            <person name="Tettelin H."/>
            <person name="Glass J.I."/>
            <person name="Rusch D."/>
            <person name="Podicherti R."/>
            <person name="Tsui H.-C.T."/>
            <person name="Winkler M.E."/>
        </authorList>
    </citation>
    <scope>NUCLEOTIDE SEQUENCE</scope>
</reference>
<dbReference type="InterPro" id="IPR015421">
    <property type="entry name" value="PyrdxlP-dep_Trfase_major"/>
</dbReference>
<gene>
    <name evidence="1" type="ORF">METZ01_LOCUS450418</name>
</gene>
<proteinExistence type="predicted"/>
<name>A0A382ZPZ7_9ZZZZ</name>
<dbReference type="InterPro" id="IPR015424">
    <property type="entry name" value="PyrdxlP-dep_Trfase"/>
</dbReference>
<dbReference type="EMBL" id="UINC01185720">
    <property type="protein sequence ID" value="SVD97564.1"/>
    <property type="molecule type" value="Genomic_DNA"/>
</dbReference>
<dbReference type="SUPFAM" id="SSF53383">
    <property type="entry name" value="PLP-dependent transferases"/>
    <property type="match status" value="1"/>
</dbReference>
<dbReference type="GO" id="GO:0000271">
    <property type="term" value="P:polysaccharide biosynthetic process"/>
    <property type="evidence" value="ECO:0007669"/>
    <property type="project" value="TreeGrafter"/>
</dbReference>
<feature type="non-terminal residue" evidence="1">
    <location>
        <position position="165"/>
    </location>
</feature>
<dbReference type="PANTHER" id="PTHR30244:SF42">
    <property type="entry name" value="UDP-2-ACETAMIDO-2-DEOXY-3-OXO-D-GLUCURONATE AMINOTRANSFERASE"/>
    <property type="match status" value="1"/>
</dbReference>
<dbReference type="InterPro" id="IPR000653">
    <property type="entry name" value="DegT/StrS_aminotransferase"/>
</dbReference>
<evidence type="ECO:0000313" key="1">
    <source>
        <dbReference type="EMBL" id="SVD97564.1"/>
    </source>
</evidence>
<dbReference type="GO" id="GO:0030170">
    <property type="term" value="F:pyridoxal phosphate binding"/>
    <property type="evidence" value="ECO:0007669"/>
    <property type="project" value="TreeGrafter"/>
</dbReference>
<dbReference type="AlphaFoldDB" id="A0A382ZPZ7"/>
<organism evidence="1">
    <name type="scientific">marine metagenome</name>
    <dbReference type="NCBI Taxonomy" id="408172"/>
    <lineage>
        <taxon>unclassified sequences</taxon>
        <taxon>metagenomes</taxon>
        <taxon>ecological metagenomes</taxon>
    </lineage>
</organism>
<dbReference type="Gene3D" id="3.40.640.10">
    <property type="entry name" value="Type I PLP-dependent aspartate aminotransferase-like (Major domain)"/>
    <property type="match status" value="1"/>
</dbReference>
<sequence>MGPEVSELEEKLADYVSVRHCITCSSGTDALLIPLLALEIGPGDAVITTSFSFIATAEAIRLIGATPIFVDICPDTFNLNPALIPEAIQNAHEHGLNPKAIIPVDLFGLPAAYEKIEKTAAENDLFVLEDAAQGFGGETCGRKACSFGNAASTSFFPAKPLGCYG</sequence>
<dbReference type="GO" id="GO:0008483">
    <property type="term" value="F:transaminase activity"/>
    <property type="evidence" value="ECO:0007669"/>
    <property type="project" value="TreeGrafter"/>
</dbReference>
<evidence type="ECO:0008006" key="2">
    <source>
        <dbReference type="Google" id="ProtNLM"/>
    </source>
</evidence>